<gene>
    <name evidence="6" type="ORF">MJ1_0553</name>
</gene>
<feature type="domain" description="Glycosyltransferase 2-like" evidence="4">
    <location>
        <begin position="7"/>
        <end position="113"/>
    </location>
</feature>
<dbReference type="GeneID" id="74568499"/>
<evidence type="ECO:0000259" key="4">
    <source>
        <dbReference type="Pfam" id="PF00535"/>
    </source>
</evidence>
<keyword evidence="3" id="KW-1133">Transmembrane helix</keyword>
<feature type="transmembrane region" description="Helical" evidence="3">
    <location>
        <begin position="249"/>
        <end position="267"/>
    </location>
</feature>
<reference evidence="7" key="1">
    <citation type="journal article" date="2022" name="Int. J. Syst. Evol. Microbiol.">
        <title>Nanobdella aerobiophila gen. nov., sp. nov., a thermoacidophilic, obligate ectosymbiotic archaeon, and proposal of Nanobdellaceae fam. nov., Nanobdellales ord. nov. and Nanobdellia class. nov.</title>
        <authorList>
            <person name="Kato S."/>
            <person name="Ogasawara A."/>
            <person name="Itoh T."/>
            <person name="Sakai H.D."/>
            <person name="Shimizu M."/>
            <person name="Yuki M."/>
            <person name="Kaneko M."/>
            <person name="Takashina T."/>
            <person name="Ohkuma M."/>
        </authorList>
    </citation>
    <scope>NUCLEOTIDE SEQUENCE [LARGE SCALE GENOMIC DNA]</scope>
    <source>
        <strain evidence="7">MJ1</strain>
    </source>
</reference>
<dbReference type="AlphaFoldDB" id="A0A915SFF7"/>
<evidence type="ECO:0000313" key="6">
    <source>
        <dbReference type="EMBL" id="BBL45705.1"/>
    </source>
</evidence>
<dbReference type="Proteomes" id="UP001055553">
    <property type="component" value="Chromosome"/>
</dbReference>
<sequence>MDNYKLSFIFPIYKESQLLEENIEKIMNDPYPNELKEIIVTIDVPTDRFMETIRRIKDKYNNIKFIISRERRGKVSASNIAADFSTGDVLIFIDGDVNIRYINLTELEKKFHNYEIIELYKEVIRSNLVGNLLFLEYSLYYDIITKLFDKYNVNFTLNGGGFGIKKDIWNKVGGFTKVYTEDVDLLYRSLDMGAKYKLTHDIELEVEPLENFRRLFDQKKRWTFGIVETLLNHSKFIINFLLKYIKPSILSMITIFIPYVLWSYFYLFLPISFLYNISISIYSGLANNVSFIYLLVIKPKIIYSTLLIIYITGLYIFIGFLYTFILFSVVRKRIYNPIYFILFAAIYVPFYEIIFIYVLLYYIIFERPPKVNWKV</sequence>
<dbReference type="PANTHER" id="PTHR43630">
    <property type="entry name" value="POLY-BETA-1,6-N-ACETYL-D-GLUCOSAMINE SYNTHASE"/>
    <property type="match status" value="1"/>
</dbReference>
<feature type="transmembrane region" description="Helical" evidence="3">
    <location>
        <begin position="307"/>
        <end position="327"/>
    </location>
</feature>
<protein>
    <submittedName>
        <fullName evidence="6">Glycosyltransferase AglE</fullName>
    </submittedName>
</protein>
<evidence type="ECO:0000256" key="1">
    <source>
        <dbReference type="ARBA" id="ARBA00022676"/>
    </source>
</evidence>
<feature type="domain" description="Glycosyltransferase 2-like" evidence="5">
    <location>
        <begin position="155"/>
        <end position="274"/>
    </location>
</feature>
<dbReference type="SUPFAM" id="SSF53448">
    <property type="entry name" value="Nucleotide-diphospho-sugar transferases"/>
    <property type="match status" value="1"/>
</dbReference>
<dbReference type="KEGG" id="naer:MJ1_0553"/>
<keyword evidence="7" id="KW-1185">Reference proteome</keyword>
<dbReference type="InterPro" id="IPR029044">
    <property type="entry name" value="Nucleotide-diphossugar_trans"/>
</dbReference>
<name>A0A915SFF7_9ARCH</name>
<keyword evidence="3" id="KW-0472">Membrane</keyword>
<dbReference type="PANTHER" id="PTHR43630:SF1">
    <property type="entry name" value="POLY-BETA-1,6-N-ACETYL-D-GLUCOSAMINE SYNTHASE"/>
    <property type="match status" value="1"/>
</dbReference>
<keyword evidence="1" id="KW-0328">Glycosyltransferase</keyword>
<keyword evidence="2" id="KW-0808">Transferase</keyword>
<dbReference type="RefSeq" id="WP_258393019.1">
    <property type="nucleotide sequence ID" value="NZ_AP019769.1"/>
</dbReference>
<feature type="transmembrane region" description="Helical" evidence="3">
    <location>
        <begin position="339"/>
        <end position="364"/>
    </location>
</feature>
<dbReference type="GO" id="GO:0016757">
    <property type="term" value="F:glycosyltransferase activity"/>
    <property type="evidence" value="ECO:0007669"/>
    <property type="project" value="UniProtKB-KW"/>
</dbReference>
<keyword evidence="3" id="KW-0812">Transmembrane</keyword>
<evidence type="ECO:0000313" key="7">
    <source>
        <dbReference type="Proteomes" id="UP001055553"/>
    </source>
</evidence>
<dbReference type="Gene3D" id="3.90.550.10">
    <property type="entry name" value="Spore Coat Polysaccharide Biosynthesis Protein SpsA, Chain A"/>
    <property type="match status" value="1"/>
</dbReference>
<dbReference type="EMBL" id="AP019769">
    <property type="protein sequence ID" value="BBL45705.1"/>
    <property type="molecule type" value="Genomic_DNA"/>
</dbReference>
<feature type="transmembrane region" description="Helical" evidence="3">
    <location>
        <begin position="273"/>
        <end position="295"/>
    </location>
</feature>
<evidence type="ECO:0000259" key="5">
    <source>
        <dbReference type="Pfam" id="PF13632"/>
    </source>
</evidence>
<organism evidence="6 7">
    <name type="scientific">Nanobdella aerobiophila</name>
    <dbReference type="NCBI Taxonomy" id="2586965"/>
    <lineage>
        <taxon>Archaea</taxon>
        <taxon>Nanobdellota</taxon>
        <taxon>Nanobdellia</taxon>
        <taxon>Nanobdellales</taxon>
        <taxon>Nanobdellaceae</taxon>
        <taxon>Nanobdella</taxon>
    </lineage>
</organism>
<evidence type="ECO:0000256" key="3">
    <source>
        <dbReference type="SAM" id="Phobius"/>
    </source>
</evidence>
<evidence type="ECO:0000256" key="2">
    <source>
        <dbReference type="ARBA" id="ARBA00022679"/>
    </source>
</evidence>
<dbReference type="InterPro" id="IPR001173">
    <property type="entry name" value="Glyco_trans_2-like"/>
</dbReference>
<dbReference type="Pfam" id="PF13632">
    <property type="entry name" value="Glyco_trans_2_3"/>
    <property type="match status" value="1"/>
</dbReference>
<dbReference type="Pfam" id="PF00535">
    <property type="entry name" value="Glycos_transf_2"/>
    <property type="match status" value="1"/>
</dbReference>
<accession>A0A915SFF7</accession>
<proteinExistence type="predicted"/>